<protein>
    <submittedName>
        <fullName evidence="1">Uncharacterized protein</fullName>
    </submittedName>
</protein>
<evidence type="ECO:0000313" key="2">
    <source>
        <dbReference type="Proteomes" id="UP000478090"/>
    </source>
</evidence>
<reference evidence="1 2" key="1">
    <citation type="submission" date="2019-12" db="EMBL/GenBank/DDBJ databases">
        <title>Novel species isolated from a subtropical stream in China.</title>
        <authorList>
            <person name="Lu H."/>
        </authorList>
    </citation>
    <scope>NUCLEOTIDE SEQUENCE [LARGE SCALE GENOMIC DNA]</scope>
    <source>
        <strain evidence="1 2">CY13W</strain>
    </source>
</reference>
<proteinExistence type="predicted"/>
<comment type="caution">
    <text evidence="1">The sequence shown here is derived from an EMBL/GenBank/DDBJ whole genome shotgun (WGS) entry which is preliminary data.</text>
</comment>
<dbReference type="Proteomes" id="UP000478090">
    <property type="component" value="Unassembled WGS sequence"/>
</dbReference>
<evidence type="ECO:0000313" key="1">
    <source>
        <dbReference type="EMBL" id="MYM38191.1"/>
    </source>
</evidence>
<dbReference type="RefSeq" id="WP_161037575.1">
    <property type="nucleotide sequence ID" value="NZ_WWCM01000001.1"/>
</dbReference>
<organism evidence="1 2">
    <name type="scientific">Duganella qianjiadongensis</name>
    <dbReference type="NCBI Taxonomy" id="2692176"/>
    <lineage>
        <taxon>Bacteria</taxon>
        <taxon>Pseudomonadati</taxon>
        <taxon>Pseudomonadota</taxon>
        <taxon>Betaproteobacteria</taxon>
        <taxon>Burkholderiales</taxon>
        <taxon>Oxalobacteraceae</taxon>
        <taxon>Telluria group</taxon>
        <taxon>Duganella</taxon>
    </lineage>
</organism>
<accession>A0ABW9VGQ1</accession>
<gene>
    <name evidence="1" type="ORF">GTP27_02505</name>
</gene>
<keyword evidence="2" id="KW-1185">Reference proteome</keyword>
<dbReference type="EMBL" id="WWCM01000001">
    <property type="protein sequence ID" value="MYM38191.1"/>
    <property type="molecule type" value="Genomic_DNA"/>
</dbReference>
<name>A0ABW9VGQ1_9BURK</name>
<sequence length="138" mass="14674">MNSATDIETLAGQLSDCANALHRRILQAMRPPAAAQAQIQALFGREVALRSCANGLYLDAARLAASGLDPARQQVLAVTARAQLTLERIQHIKDVFDFSAELLALGAAIASGKPEHLLRPLENLKHQLAALGHAPPEG</sequence>